<keyword evidence="3" id="KW-0460">Magnesium</keyword>
<dbReference type="EMBL" id="FLRC01000006">
    <property type="protein sequence ID" value="SBT24129.1"/>
    <property type="molecule type" value="Genomic_DNA"/>
</dbReference>
<accession>A0A1C3JXY5</accession>
<dbReference type="InterPro" id="IPR029017">
    <property type="entry name" value="Enolase-like_N"/>
</dbReference>
<evidence type="ECO:0000259" key="4">
    <source>
        <dbReference type="SMART" id="SM00922"/>
    </source>
</evidence>
<dbReference type="RefSeq" id="WP_067749991.1">
    <property type="nucleotide sequence ID" value="NZ_LT907988.1"/>
</dbReference>
<dbReference type="InterPro" id="IPR013342">
    <property type="entry name" value="Mandelate_racemase_C"/>
</dbReference>
<dbReference type="Pfam" id="PF13378">
    <property type="entry name" value="MR_MLE_C"/>
    <property type="match status" value="1"/>
</dbReference>
<dbReference type="AlphaFoldDB" id="A0A1C3JXY5"/>
<keyword evidence="7" id="KW-1185">Reference proteome</keyword>
<dbReference type="Gene3D" id="3.20.20.120">
    <property type="entry name" value="Enolase-like C-terminal domain"/>
    <property type="match status" value="1"/>
</dbReference>
<dbReference type="InterPro" id="IPR029065">
    <property type="entry name" value="Enolase_C-like"/>
</dbReference>
<dbReference type="Pfam" id="PF02746">
    <property type="entry name" value="MR_MLE_N"/>
    <property type="match status" value="1"/>
</dbReference>
<dbReference type="InterPro" id="IPR036849">
    <property type="entry name" value="Enolase-like_C_sf"/>
</dbReference>
<dbReference type="EC" id="5.5.1.1" evidence="5"/>
<dbReference type="EMBL" id="LT907988">
    <property type="protein sequence ID" value="SOE51434.1"/>
    <property type="molecule type" value="Genomic_DNA"/>
</dbReference>
<dbReference type="PANTHER" id="PTHR13794">
    <property type="entry name" value="ENOLASE SUPERFAMILY, MANDELATE RACEMASE"/>
    <property type="match status" value="1"/>
</dbReference>
<dbReference type="GO" id="GO:0016836">
    <property type="term" value="F:hydro-lyase activity"/>
    <property type="evidence" value="ECO:0007669"/>
    <property type="project" value="TreeGrafter"/>
</dbReference>
<dbReference type="SUPFAM" id="SSF51604">
    <property type="entry name" value="Enolase C-terminal domain-like"/>
    <property type="match status" value="1"/>
</dbReference>
<evidence type="ECO:0000256" key="2">
    <source>
        <dbReference type="ARBA" id="ARBA00022723"/>
    </source>
</evidence>
<dbReference type="OrthoDB" id="8609034at2"/>
<dbReference type="Gene3D" id="3.30.390.10">
    <property type="entry name" value="Enolase-like, N-terminal domain"/>
    <property type="match status" value="1"/>
</dbReference>
<reference evidence="5 7" key="1">
    <citation type="submission" date="2016-06" db="EMBL/GenBank/DDBJ databases">
        <authorList>
            <person name="Kjaerup R.B."/>
            <person name="Dalgaard T.S."/>
            <person name="Juul-Madsen H.R."/>
        </authorList>
    </citation>
    <scope>NUCLEOTIDE SEQUENCE [LARGE SCALE GENOMIC DNA]</scope>
    <source>
        <strain evidence="5">Orrdi1</strain>
    </source>
</reference>
<dbReference type="GO" id="GO:0016052">
    <property type="term" value="P:carbohydrate catabolic process"/>
    <property type="evidence" value="ECO:0007669"/>
    <property type="project" value="TreeGrafter"/>
</dbReference>
<dbReference type="SFLD" id="SFLDG00179">
    <property type="entry name" value="mandelate_racemase"/>
    <property type="match status" value="1"/>
</dbReference>
<reference evidence="6 7" key="2">
    <citation type="submission" date="2017-08" db="EMBL/GenBank/DDBJ databases">
        <authorList>
            <person name="de Groot N.N."/>
        </authorList>
    </citation>
    <scope>NUCLEOTIDE SEQUENCE [LARGE SCALE GENOMIC DNA]</scope>
    <source>
        <strain evidence="6">Orrdi1</strain>
    </source>
</reference>
<dbReference type="GO" id="GO:0000287">
    <property type="term" value="F:magnesium ion binding"/>
    <property type="evidence" value="ECO:0007669"/>
    <property type="project" value="TreeGrafter"/>
</dbReference>
<evidence type="ECO:0000256" key="3">
    <source>
        <dbReference type="ARBA" id="ARBA00022842"/>
    </source>
</evidence>
<dbReference type="GO" id="GO:0018849">
    <property type="term" value="F:muconate cycloisomerase activity"/>
    <property type="evidence" value="ECO:0007669"/>
    <property type="project" value="UniProtKB-EC"/>
</dbReference>
<organism evidence="5 7">
    <name type="scientific">Orrella dioscoreae</name>
    <dbReference type="NCBI Taxonomy" id="1851544"/>
    <lineage>
        <taxon>Bacteria</taxon>
        <taxon>Pseudomonadati</taxon>
        <taxon>Pseudomonadota</taxon>
        <taxon>Betaproteobacteria</taxon>
        <taxon>Burkholderiales</taxon>
        <taxon>Alcaligenaceae</taxon>
        <taxon>Orrella</taxon>
    </lineage>
</organism>
<dbReference type="SFLD" id="SFLDS00001">
    <property type="entry name" value="Enolase"/>
    <property type="match status" value="1"/>
</dbReference>
<protein>
    <submittedName>
        <fullName evidence="5">Muconate cycloisomerase</fullName>
        <ecNumber evidence="5">5.5.1.1</ecNumber>
    </submittedName>
</protein>
<keyword evidence="5" id="KW-0413">Isomerase</keyword>
<sequence>MPKIASIDVCAAAVPLDKVTSFSNRSVSTRHYGLVKVRTDDGIEGIGFCYVGSAAGGIFSAAVQELLAPVLLGKDTHAVEALWRDMYQESLLQGRQGTVLRAISALDTAIWDINARAAKLPLHRYLGAVELESVPAYASGGYYLDGKTPQHLGEEMASYAAKGFKAVKMKTGRLSPREEEARLKAAREAVGPDVEVMMDCNNAWEDLTQALQYIRRFEQYDPYFIEEPFGPDDIDNHARLARATRLPIATAEIGYGRWYHKQLLEKEACSILQTDAAVCGGITEWKRIAATAASHGVVVCPHWFHDLHAPLVAATPNARYVEYFWDDQVLNFRRLVDRQLDHKNGRVILHQTPGLGFGFDEKEVAKTGKWVTVR</sequence>
<keyword evidence="2" id="KW-0479">Metal-binding</keyword>
<dbReference type="InterPro" id="IPR046945">
    <property type="entry name" value="RHMD-like"/>
</dbReference>
<dbReference type="STRING" id="1851544.ODI_02217"/>
<feature type="domain" description="Mandelate racemase/muconate lactonizing enzyme C-terminal" evidence="4">
    <location>
        <begin position="149"/>
        <end position="247"/>
    </location>
</feature>
<dbReference type="SUPFAM" id="SSF54826">
    <property type="entry name" value="Enolase N-terminal domain-like"/>
    <property type="match status" value="1"/>
</dbReference>
<dbReference type="KEGG" id="odi:ODI_R3438"/>
<gene>
    <name evidence="5" type="ORF">ODI_02217</name>
    <name evidence="6" type="ORF">ODI_R3438</name>
</gene>
<dbReference type="Proteomes" id="UP000078558">
    <property type="component" value="Chromosome I"/>
</dbReference>
<evidence type="ECO:0000313" key="6">
    <source>
        <dbReference type="EMBL" id="SOE51434.1"/>
    </source>
</evidence>
<dbReference type="InterPro" id="IPR013341">
    <property type="entry name" value="Mandelate_racemase_N_dom"/>
</dbReference>
<evidence type="ECO:0000313" key="7">
    <source>
        <dbReference type="Proteomes" id="UP000078558"/>
    </source>
</evidence>
<dbReference type="SMART" id="SM00922">
    <property type="entry name" value="MR_MLE"/>
    <property type="match status" value="1"/>
</dbReference>
<evidence type="ECO:0000256" key="1">
    <source>
        <dbReference type="ARBA" id="ARBA00001946"/>
    </source>
</evidence>
<dbReference type="PANTHER" id="PTHR13794:SF58">
    <property type="entry name" value="MITOCHONDRIAL ENOLASE SUPERFAMILY MEMBER 1"/>
    <property type="match status" value="1"/>
</dbReference>
<evidence type="ECO:0000313" key="5">
    <source>
        <dbReference type="EMBL" id="SBT24129.1"/>
    </source>
</evidence>
<dbReference type="CDD" id="cd03316">
    <property type="entry name" value="MR_like"/>
    <property type="match status" value="1"/>
</dbReference>
<name>A0A1C3JXY5_9BURK</name>
<comment type="cofactor">
    <cofactor evidence="1">
        <name>Mg(2+)</name>
        <dbReference type="ChEBI" id="CHEBI:18420"/>
    </cofactor>
</comment>
<proteinExistence type="predicted"/>